<dbReference type="EMBL" id="CP019312">
    <property type="protein sequence ID" value="APX12916.1"/>
    <property type="molecule type" value="Genomic_DNA"/>
</dbReference>
<dbReference type="STRING" id="299262.BWR18_15410"/>
<dbReference type="Pfam" id="PF19493">
    <property type="entry name" value="Trypco1"/>
    <property type="match status" value="1"/>
</dbReference>
<evidence type="ECO:0000313" key="3">
    <source>
        <dbReference type="Proteomes" id="UP000186336"/>
    </source>
</evidence>
<accession>A0A1P8MXV4</accession>
<dbReference type="RefSeq" id="WP_076629339.1">
    <property type="nucleotide sequence ID" value="NZ_CP019312.1"/>
</dbReference>
<protein>
    <recommendedName>
        <fullName evidence="1">Trypsin-co-occurring domain-containing protein</fullName>
    </recommendedName>
</protein>
<dbReference type="InterPro" id="IPR045794">
    <property type="entry name" value="Trypco1"/>
</dbReference>
<reference evidence="2 3" key="1">
    <citation type="submission" date="2017-01" db="EMBL/GenBank/DDBJ databases">
        <title>Complete genome of Tateyamaria omphalii DOK1-4 isolated from seawater in Dokdo.</title>
        <authorList>
            <person name="Kim J.H."/>
            <person name="Chi W.-J."/>
        </authorList>
    </citation>
    <scope>NUCLEOTIDE SEQUENCE [LARGE SCALE GENOMIC DNA]</scope>
    <source>
        <strain evidence="2 3">DOK1-4</strain>
    </source>
</reference>
<evidence type="ECO:0000259" key="1">
    <source>
        <dbReference type="Pfam" id="PF19493"/>
    </source>
</evidence>
<sequence length="100" mass="10679">MTDEAAGKFFIQVAPSRGAVSPEANADDFLEATEEKLKEVSELIRRGCANVAEGMFAIANPPEEIGMEFGIDVGGEAGIPFVTKGTMNANFKVSVVWRKA</sequence>
<dbReference type="KEGG" id="tom:BWR18_15410"/>
<proteinExistence type="predicted"/>
<dbReference type="NCBIfam" id="NF041216">
    <property type="entry name" value="CU044_2847_fam"/>
    <property type="match status" value="1"/>
</dbReference>
<organism evidence="2 3">
    <name type="scientific">Tateyamaria omphalii</name>
    <dbReference type="NCBI Taxonomy" id="299262"/>
    <lineage>
        <taxon>Bacteria</taxon>
        <taxon>Pseudomonadati</taxon>
        <taxon>Pseudomonadota</taxon>
        <taxon>Alphaproteobacteria</taxon>
        <taxon>Rhodobacterales</taxon>
        <taxon>Roseobacteraceae</taxon>
        <taxon>Tateyamaria</taxon>
    </lineage>
</organism>
<name>A0A1P8MXV4_9RHOB</name>
<dbReference type="AlphaFoldDB" id="A0A1P8MXV4"/>
<dbReference type="OrthoDB" id="163090at2"/>
<dbReference type="Proteomes" id="UP000186336">
    <property type="component" value="Chromosome"/>
</dbReference>
<feature type="domain" description="Trypsin-co-occurring" evidence="1">
    <location>
        <begin position="9"/>
        <end position="99"/>
    </location>
</feature>
<keyword evidence="3" id="KW-1185">Reference proteome</keyword>
<gene>
    <name evidence="2" type="ORF">BWR18_15410</name>
</gene>
<evidence type="ECO:0000313" key="2">
    <source>
        <dbReference type="EMBL" id="APX12916.1"/>
    </source>
</evidence>